<evidence type="ECO:0000313" key="1">
    <source>
        <dbReference type="EMBL" id="SMF44202.1"/>
    </source>
</evidence>
<keyword evidence="2" id="KW-1185">Reference proteome</keyword>
<protein>
    <submittedName>
        <fullName evidence="1">CRISPR-associated protein, Csy4 family</fullName>
    </submittedName>
</protein>
<dbReference type="Proteomes" id="UP000192907">
    <property type="component" value="Unassembled WGS sequence"/>
</dbReference>
<dbReference type="Gene3D" id="3.30.70.2540">
    <property type="entry name" value="CRISPR-associated endoribonuclease Cas6/Csy4"/>
    <property type="match status" value="1"/>
</dbReference>
<dbReference type="EMBL" id="FWZT01000013">
    <property type="protein sequence ID" value="SMF44202.1"/>
    <property type="molecule type" value="Genomic_DNA"/>
</dbReference>
<dbReference type="GO" id="GO:0004519">
    <property type="term" value="F:endonuclease activity"/>
    <property type="evidence" value="ECO:0007669"/>
    <property type="project" value="InterPro"/>
</dbReference>
<proteinExistence type="predicted"/>
<gene>
    <name evidence="1" type="ORF">SAMN06296036_113124</name>
</gene>
<dbReference type="RefSeq" id="WP_132321183.1">
    <property type="nucleotide sequence ID" value="NZ_FWZT01000013.1"/>
</dbReference>
<dbReference type="InterPro" id="IPR042564">
    <property type="entry name" value="CRISPR-Cas6/Csy4_sf"/>
</dbReference>
<dbReference type="AlphaFoldDB" id="A0A1Y6C6B3"/>
<organism evidence="1 2">
    <name type="scientific">Pseudobacteriovorax antillogorgiicola</name>
    <dbReference type="NCBI Taxonomy" id="1513793"/>
    <lineage>
        <taxon>Bacteria</taxon>
        <taxon>Pseudomonadati</taxon>
        <taxon>Bdellovibrionota</taxon>
        <taxon>Oligoflexia</taxon>
        <taxon>Oligoflexales</taxon>
        <taxon>Pseudobacteriovoracaceae</taxon>
        <taxon>Pseudobacteriovorax</taxon>
    </lineage>
</organism>
<sequence length="189" mass="22042">MKYYMELTLLPSMEVDLTFLWKKVFKQIHLCLVENNSGSIGLAWPEYDAESLTVGSKLRLFAKDESELHSLDLKKWLIRLRDYVHIRRARIVPSNIEHVCFVRKNNKKSIEKLARRASKRHGIDFDTAIKEIRQGEQMGQPRLPRIEYESLTNHHVFPIFIEKNKRDGPQEGVFSAYGLSSQSTVPDFP</sequence>
<dbReference type="OrthoDB" id="259831at2"/>
<dbReference type="CDD" id="cd09739">
    <property type="entry name" value="Cas6_I-F"/>
    <property type="match status" value="1"/>
</dbReference>
<accession>A0A1Y6C6B3</accession>
<dbReference type="GO" id="GO:0043571">
    <property type="term" value="P:maintenance of CRISPR repeat elements"/>
    <property type="evidence" value="ECO:0007669"/>
    <property type="project" value="InterPro"/>
</dbReference>
<evidence type="ECO:0000313" key="2">
    <source>
        <dbReference type="Proteomes" id="UP000192907"/>
    </source>
</evidence>
<dbReference type="Pfam" id="PF09618">
    <property type="entry name" value="Cas_Csy4"/>
    <property type="match status" value="1"/>
</dbReference>
<dbReference type="STRING" id="1513793.SAMN06296036_113124"/>
<dbReference type="InterPro" id="IPR013396">
    <property type="entry name" value="CRISPR-assoc_prot_Csy4"/>
</dbReference>
<name>A0A1Y6C6B3_9BACT</name>
<reference evidence="2" key="1">
    <citation type="submission" date="2017-04" db="EMBL/GenBank/DDBJ databases">
        <authorList>
            <person name="Varghese N."/>
            <person name="Submissions S."/>
        </authorList>
    </citation>
    <scope>NUCLEOTIDE SEQUENCE [LARGE SCALE GENOMIC DNA]</scope>
    <source>
        <strain evidence="2">RKEM611</strain>
    </source>
</reference>
<dbReference type="NCBIfam" id="TIGR02563">
    <property type="entry name" value="cas_Csy4"/>
    <property type="match status" value="1"/>
</dbReference>